<keyword evidence="6" id="KW-0479">Metal-binding</keyword>
<dbReference type="GO" id="GO:0005524">
    <property type="term" value="F:ATP binding"/>
    <property type="evidence" value="ECO:0007669"/>
    <property type="project" value="UniProtKB-UniRule"/>
</dbReference>
<keyword evidence="7 15" id="KW-0547">Nucleotide-binding</keyword>
<dbReference type="GO" id="GO:0004637">
    <property type="term" value="F:phosphoribosylamine-glycine ligase activity"/>
    <property type="evidence" value="ECO:0007669"/>
    <property type="project" value="UniProtKB-UniRule"/>
</dbReference>
<comment type="caution">
    <text evidence="17">The sequence shown here is derived from an EMBL/GenBank/DDBJ whole genome shotgun (WGS) entry which is preliminary data.</text>
</comment>
<dbReference type="Gene3D" id="3.90.600.10">
    <property type="entry name" value="Phosphoribosylglycinamide synthetase, C-terminal domain"/>
    <property type="match status" value="1"/>
</dbReference>
<feature type="domain" description="ATP-grasp" evidence="16">
    <location>
        <begin position="107"/>
        <end position="313"/>
    </location>
</feature>
<dbReference type="SMART" id="SM01209">
    <property type="entry name" value="GARS_A"/>
    <property type="match status" value="1"/>
</dbReference>
<evidence type="ECO:0000256" key="14">
    <source>
        <dbReference type="HAMAP-Rule" id="MF_00138"/>
    </source>
</evidence>
<dbReference type="GO" id="GO:0006189">
    <property type="term" value="P:'de novo' IMP biosynthetic process"/>
    <property type="evidence" value="ECO:0007669"/>
    <property type="project" value="UniProtKB-UniRule"/>
</dbReference>
<dbReference type="Gene3D" id="3.30.1490.20">
    <property type="entry name" value="ATP-grasp fold, A domain"/>
    <property type="match status" value="1"/>
</dbReference>
<keyword evidence="8 14" id="KW-0658">Purine biosynthesis</keyword>
<dbReference type="Pfam" id="PF01071">
    <property type="entry name" value="GARS_A"/>
    <property type="match status" value="1"/>
</dbReference>
<dbReference type="InterPro" id="IPR037123">
    <property type="entry name" value="PRibGlycinamide_synth_C_sf"/>
</dbReference>
<dbReference type="PROSITE" id="PS50975">
    <property type="entry name" value="ATP_GRASP"/>
    <property type="match status" value="1"/>
</dbReference>
<evidence type="ECO:0000313" key="17">
    <source>
        <dbReference type="EMBL" id="PIR83878.1"/>
    </source>
</evidence>
<dbReference type="PROSITE" id="PS00184">
    <property type="entry name" value="GARS"/>
    <property type="match status" value="1"/>
</dbReference>
<dbReference type="SUPFAM" id="SSF51246">
    <property type="entry name" value="Rudiment single hybrid motif"/>
    <property type="match status" value="1"/>
</dbReference>
<dbReference type="HAMAP" id="MF_00138">
    <property type="entry name" value="GARS"/>
    <property type="match status" value="1"/>
</dbReference>
<evidence type="ECO:0000256" key="5">
    <source>
        <dbReference type="ARBA" id="ARBA00022598"/>
    </source>
</evidence>
<evidence type="ECO:0000256" key="9">
    <source>
        <dbReference type="ARBA" id="ARBA00022840"/>
    </source>
</evidence>
<reference evidence="18" key="1">
    <citation type="submission" date="2017-09" db="EMBL/GenBank/DDBJ databases">
        <title>Depth-based differentiation of microbial function through sediment-hosted aquifers and enrichment of novel symbionts in the deep terrestrial subsurface.</title>
        <authorList>
            <person name="Probst A.J."/>
            <person name="Ladd B."/>
            <person name="Jarett J.K."/>
            <person name="Geller-Mcgrath D.E."/>
            <person name="Sieber C.M.K."/>
            <person name="Emerson J.B."/>
            <person name="Anantharaman K."/>
            <person name="Thomas B.C."/>
            <person name="Malmstrom R."/>
            <person name="Stieglmeier M."/>
            <person name="Klingl A."/>
            <person name="Woyke T."/>
            <person name="Ryan C.M."/>
            <person name="Banfield J.F."/>
        </authorList>
    </citation>
    <scope>NUCLEOTIDE SEQUENCE [LARGE SCALE GENOMIC DNA]</scope>
</reference>
<keyword evidence="5 14" id="KW-0436">Ligase</keyword>
<keyword evidence="10" id="KW-0464">Manganese</keyword>
<comment type="cofactor">
    <cofactor evidence="1">
        <name>Mn(2+)</name>
        <dbReference type="ChEBI" id="CHEBI:29035"/>
    </cofactor>
</comment>
<evidence type="ECO:0000256" key="7">
    <source>
        <dbReference type="ARBA" id="ARBA00022741"/>
    </source>
</evidence>
<accession>A0A2H0UBT2</accession>
<dbReference type="UniPathway" id="UPA00074">
    <property type="reaction ID" value="UER00125"/>
</dbReference>
<dbReference type="InterPro" id="IPR011054">
    <property type="entry name" value="Rudment_hybrid_motif"/>
</dbReference>
<dbReference type="InterPro" id="IPR020562">
    <property type="entry name" value="PRibGlycinamide_synth_N"/>
</dbReference>
<organism evidence="17 18">
    <name type="scientific">Candidatus Kaiserbacteria bacterium CG10_big_fil_rev_8_21_14_0_10_51_14</name>
    <dbReference type="NCBI Taxonomy" id="1974610"/>
    <lineage>
        <taxon>Bacteria</taxon>
        <taxon>Candidatus Kaiseribacteriota</taxon>
    </lineage>
</organism>
<keyword evidence="9 15" id="KW-0067">ATP-binding</keyword>
<dbReference type="FunFam" id="3.90.600.10:FF:000001">
    <property type="entry name" value="Trifunctional purine biosynthetic protein adenosine-3"/>
    <property type="match status" value="1"/>
</dbReference>
<evidence type="ECO:0000256" key="10">
    <source>
        <dbReference type="ARBA" id="ARBA00023211"/>
    </source>
</evidence>
<dbReference type="InterPro" id="IPR020560">
    <property type="entry name" value="PRibGlycinamide_synth_C-dom"/>
</dbReference>
<dbReference type="AlphaFoldDB" id="A0A2H0UBT2"/>
<dbReference type="SUPFAM" id="SSF52440">
    <property type="entry name" value="PreATP-grasp domain"/>
    <property type="match status" value="1"/>
</dbReference>
<dbReference type="NCBIfam" id="TIGR00877">
    <property type="entry name" value="purD"/>
    <property type="match status" value="1"/>
</dbReference>
<dbReference type="Proteomes" id="UP000231192">
    <property type="component" value="Unassembled WGS sequence"/>
</dbReference>
<dbReference type="EMBL" id="PFBK01000006">
    <property type="protein sequence ID" value="PIR83878.1"/>
    <property type="molecule type" value="Genomic_DNA"/>
</dbReference>
<evidence type="ECO:0000256" key="6">
    <source>
        <dbReference type="ARBA" id="ARBA00022723"/>
    </source>
</evidence>
<dbReference type="EC" id="6.3.4.13" evidence="4 14"/>
<dbReference type="FunFam" id="3.40.50.20:FF:000006">
    <property type="entry name" value="Phosphoribosylamine--glycine ligase, chloroplastic"/>
    <property type="match status" value="1"/>
</dbReference>
<evidence type="ECO:0000256" key="11">
    <source>
        <dbReference type="ARBA" id="ARBA00038345"/>
    </source>
</evidence>
<dbReference type="GO" id="GO:0009113">
    <property type="term" value="P:purine nucleobase biosynthetic process"/>
    <property type="evidence" value="ECO:0007669"/>
    <property type="project" value="InterPro"/>
</dbReference>
<dbReference type="SUPFAM" id="SSF56059">
    <property type="entry name" value="Glutathione synthetase ATP-binding domain-like"/>
    <property type="match status" value="1"/>
</dbReference>
<dbReference type="InterPro" id="IPR020561">
    <property type="entry name" value="PRibGlycinamid_synth_ATP-grasp"/>
</dbReference>
<comment type="pathway">
    <text evidence="3 14">Purine metabolism; IMP biosynthesis via de novo pathway; N(1)-(5-phospho-D-ribosyl)glycinamide from 5-phospho-alpha-D-ribose 1-diphosphate: step 2/2.</text>
</comment>
<dbReference type="GO" id="GO:0046872">
    <property type="term" value="F:metal ion binding"/>
    <property type="evidence" value="ECO:0007669"/>
    <property type="project" value="UniProtKB-KW"/>
</dbReference>
<dbReference type="InterPro" id="IPR011761">
    <property type="entry name" value="ATP-grasp"/>
</dbReference>
<dbReference type="PANTHER" id="PTHR43472:SF1">
    <property type="entry name" value="PHOSPHORIBOSYLAMINE--GLYCINE LIGASE, CHLOROPLASTIC"/>
    <property type="match status" value="1"/>
</dbReference>
<dbReference type="InterPro" id="IPR020559">
    <property type="entry name" value="PRibGlycinamide_synth_CS"/>
</dbReference>
<evidence type="ECO:0000256" key="3">
    <source>
        <dbReference type="ARBA" id="ARBA00005174"/>
    </source>
</evidence>
<name>A0A2H0UBT2_9BACT</name>
<dbReference type="Pfam" id="PF02844">
    <property type="entry name" value="GARS_N"/>
    <property type="match status" value="1"/>
</dbReference>
<evidence type="ECO:0000256" key="8">
    <source>
        <dbReference type="ARBA" id="ARBA00022755"/>
    </source>
</evidence>
<dbReference type="InterPro" id="IPR000115">
    <property type="entry name" value="PRibGlycinamide_synth"/>
</dbReference>
<dbReference type="Gene3D" id="3.40.50.20">
    <property type="match status" value="1"/>
</dbReference>
<evidence type="ECO:0000256" key="4">
    <source>
        <dbReference type="ARBA" id="ARBA00013255"/>
    </source>
</evidence>
<evidence type="ECO:0000313" key="18">
    <source>
        <dbReference type="Proteomes" id="UP000231192"/>
    </source>
</evidence>
<evidence type="ECO:0000256" key="2">
    <source>
        <dbReference type="ARBA" id="ARBA00001946"/>
    </source>
</evidence>
<comment type="catalytic activity">
    <reaction evidence="14">
        <text>5-phospho-beta-D-ribosylamine + glycine + ATP = N(1)-(5-phospho-beta-D-ribosyl)glycinamide + ADP + phosphate + H(+)</text>
        <dbReference type="Rhea" id="RHEA:17453"/>
        <dbReference type="ChEBI" id="CHEBI:15378"/>
        <dbReference type="ChEBI" id="CHEBI:30616"/>
        <dbReference type="ChEBI" id="CHEBI:43474"/>
        <dbReference type="ChEBI" id="CHEBI:57305"/>
        <dbReference type="ChEBI" id="CHEBI:58681"/>
        <dbReference type="ChEBI" id="CHEBI:143788"/>
        <dbReference type="ChEBI" id="CHEBI:456216"/>
        <dbReference type="EC" id="6.3.4.13"/>
    </reaction>
</comment>
<gene>
    <name evidence="14" type="primary">purD</name>
    <name evidence="17" type="ORF">COU18_02060</name>
</gene>
<evidence type="ECO:0000256" key="1">
    <source>
        <dbReference type="ARBA" id="ARBA00001936"/>
    </source>
</evidence>
<dbReference type="PANTHER" id="PTHR43472">
    <property type="entry name" value="PHOSPHORIBOSYLAMINE--GLYCINE LIGASE"/>
    <property type="match status" value="1"/>
</dbReference>
<comment type="similarity">
    <text evidence="11 14">Belongs to the GARS family.</text>
</comment>
<dbReference type="InterPro" id="IPR013815">
    <property type="entry name" value="ATP_grasp_subdomain_1"/>
</dbReference>
<dbReference type="Pfam" id="PF02843">
    <property type="entry name" value="GARS_C"/>
    <property type="match status" value="1"/>
</dbReference>
<proteinExistence type="inferred from homology"/>
<comment type="cofactor">
    <cofactor evidence="2">
        <name>Mg(2+)</name>
        <dbReference type="ChEBI" id="CHEBI:18420"/>
    </cofactor>
</comment>
<sequence length="424" mass="45395">MDVLIIGSGAREHALAWKLKQSPRIGKLYVAPGNPGTRSIAENVPIDVMDFQKLAAFAEEKKIAITVVGPDDALGAGIVDVFTARGLRIFGPSKEGAQVESSKAFAKNLMKEARVPTAEFAIFTTPAAALAHVRLRGVPIVIKASGLALGKGVYVCRTIEEAESAINGIMIEKVHKAAGNEVVIEEYLDGSEISIHALSDGITHILFPPAQDHKRALDGDSGSNTGGMGTIAPLPWVTDEMMASYESQIVTPTIETLKRRGIQFKGLLYPGLMVTLNGPKVLEYNARFGDPETQVYMRLLKSDLLDIIEASADGTLDSIKKSVEWHKGFAATIVIASGGYPDAYEKGFPITGIDEAENMEQVVVFHAGTKIENGQLITAGGRVLSVSATGGTLKQALDRAYEAVAKIHFEGMHFRKDIGSKALN</sequence>
<dbReference type="Gene3D" id="3.30.470.20">
    <property type="entry name" value="ATP-grasp fold, B domain"/>
    <property type="match status" value="1"/>
</dbReference>
<dbReference type="InterPro" id="IPR016185">
    <property type="entry name" value="PreATP-grasp_dom_sf"/>
</dbReference>
<dbReference type="SMART" id="SM01210">
    <property type="entry name" value="GARS_C"/>
    <property type="match status" value="1"/>
</dbReference>
<evidence type="ECO:0000259" key="16">
    <source>
        <dbReference type="PROSITE" id="PS50975"/>
    </source>
</evidence>
<protein>
    <recommendedName>
        <fullName evidence="4 14">Phosphoribosylamine--glycine ligase</fullName>
        <ecNumber evidence="4 14">6.3.4.13</ecNumber>
    </recommendedName>
    <alternativeName>
        <fullName evidence="14">GARS</fullName>
    </alternativeName>
    <alternativeName>
        <fullName evidence="12 14">Glycinamide ribonucleotide synthetase</fullName>
    </alternativeName>
    <alternativeName>
        <fullName evidence="13 14">Phosphoribosylglycinamide synthetase</fullName>
    </alternativeName>
</protein>
<evidence type="ECO:0000256" key="15">
    <source>
        <dbReference type="PROSITE-ProRule" id="PRU00409"/>
    </source>
</evidence>
<evidence type="ECO:0000256" key="12">
    <source>
        <dbReference type="ARBA" id="ARBA00042242"/>
    </source>
</evidence>
<evidence type="ECO:0000256" key="13">
    <source>
        <dbReference type="ARBA" id="ARBA00042864"/>
    </source>
</evidence>